<dbReference type="InterPro" id="IPR057657">
    <property type="entry name" value="MAT1_CAK-anch"/>
</dbReference>
<dbReference type="GO" id="GO:0005675">
    <property type="term" value="C:transcription factor TFIIH holo complex"/>
    <property type="evidence" value="ECO:0007669"/>
    <property type="project" value="InterPro"/>
</dbReference>
<sequence>MDNQGCPRCKTAKYRNQSLKRMVNVCGHTLCVDMLFVSGSGNCVQCGTPLRKTIDKEVEIRMKLLKITRDLDISSLREYNDYLEQVEEIVYNLTNNLEVEGTKHIMEAYQRENRDIIQKNRAKLVEQEELLLLEEQGNEHRSLEALQEEQRQLQARRKSKQALQDKLERAHVPTTILLAQHKDQAAQLETQIEKQKQVVIPMYQRIFSTGWITEICQTVSLQPVACIEEVLYRYQPINSHTYRTPVPELEQLGLLGYLNHVRIAQPQDMAGGFNSGLVCHQAIQDAVTGLTPSGTDTNSEI</sequence>
<keyword evidence="3" id="KW-0175">Coiled coil</keyword>
<dbReference type="InParanoid" id="A0A674EGX5"/>
<dbReference type="GO" id="GO:0006357">
    <property type="term" value="P:regulation of transcription by RNA polymerase II"/>
    <property type="evidence" value="ECO:0007669"/>
    <property type="project" value="TreeGrafter"/>
</dbReference>
<dbReference type="Ensembl" id="ENSSTUT00000115333.1">
    <property type="protein sequence ID" value="ENSSTUP00000107663.1"/>
    <property type="gene ID" value="ENSSTUG00000047823.1"/>
</dbReference>
<reference evidence="6" key="2">
    <citation type="submission" date="2025-09" db="UniProtKB">
        <authorList>
            <consortium name="Ensembl"/>
        </authorList>
    </citation>
    <scope>IDENTIFICATION</scope>
</reference>
<evidence type="ECO:0000313" key="6">
    <source>
        <dbReference type="Ensembl" id="ENSSTUP00000107663.1"/>
    </source>
</evidence>
<dbReference type="InterPro" id="IPR013083">
    <property type="entry name" value="Znf_RING/FYVE/PHD"/>
</dbReference>
<dbReference type="PANTHER" id="PTHR12683:SF13">
    <property type="entry name" value="CDK-ACTIVATING KINASE ASSEMBLY FACTOR MAT1"/>
    <property type="match status" value="1"/>
</dbReference>
<reference evidence="6" key="1">
    <citation type="submission" date="2025-08" db="UniProtKB">
        <authorList>
            <consortium name="Ensembl"/>
        </authorList>
    </citation>
    <scope>IDENTIFICATION</scope>
</reference>
<dbReference type="Pfam" id="PF06391">
    <property type="entry name" value="MAT1"/>
    <property type="match status" value="1"/>
</dbReference>
<dbReference type="Proteomes" id="UP000472277">
    <property type="component" value="Chromosome 33"/>
</dbReference>
<evidence type="ECO:0000259" key="5">
    <source>
        <dbReference type="Pfam" id="PF25811"/>
    </source>
</evidence>
<dbReference type="NCBIfam" id="TIGR00570">
    <property type="entry name" value="cdk7"/>
    <property type="match status" value="1"/>
</dbReference>
<keyword evidence="2" id="KW-0539">Nucleus</keyword>
<dbReference type="PANTHER" id="PTHR12683">
    <property type="entry name" value="CDK-ACTIVATING KINASE ASSEMBLY FACTOR MAT1"/>
    <property type="match status" value="1"/>
</dbReference>
<dbReference type="GO" id="GO:0006289">
    <property type="term" value="P:nucleotide-excision repair"/>
    <property type="evidence" value="ECO:0007669"/>
    <property type="project" value="InterPro"/>
</dbReference>
<proteinExistence type="predicted"/>
<evidence type="ECO:0000259" key="4">
    <source>
        <dbReference type="Pfam" id="PF06391"/>
    </source>
</evidence>
<dbReference type="Pfam" id="PF25811">
    <property type="entry name" value="CAK-anch_MAT1"/>
    <property type="match status" value="1"/>
</dbReference>
<gene>
    <name evidence="6" type="primary">MNAT1</name>
    <name evidence="6" type="synonym">LOC115172531</name>
</gene>
<dbReference type="GO" id="GO:0061575">
    <property type="term" value="F:cyclin-dependent protein serine/threonine kinase activator activity"/>
    <property type="evidence" value="ECO:0007669"/>
    <property type="project" value="InterPro"/>
</dbReference>
<dbReference type="OMA" id="HIMEAYQ"/>
<dbReference type="Gene3D" id="3.30.40.10">
    <property type="entry name" value="Zinc/RING finger domain, C3HC4 (zinc finger)"/>
    <property type="match status" value="1"/>
</dbReference>
<dbReference type="InterPro" id="IPR015877">
    <property type="entry name" value="MAT1_centre"/>
</dbReference>
<feature type="coiled-coil region" evidence="3">
    <location>
        <begin position="143"/>
        <end position="198"/>
    </location>
</feature>
<evidence type="ECO:0000256" key="2">
    <source>
        <dbReference type="ARBA" id="ARBA00023242"/>
    </source>
</evidence>
<organism evidence="6 7">
    <name type="scientific">Salmo trutta</name>
    <name type="common">Brown trout</name>
    <dbReference type="NCBI Taxonomy" id="8032"/>
    <lineage>
        <taxon>Eukaryota</taxon>
        <taxon>Metazoa</taxon>
        <taxon>Chordata</taxon>
        <taxon>Craniata</taxon>
        <taxon>Vertebrata</taxon>
        <taxon>Euteleostomi</taxon>
        <taxon>Actinopterygii</taxon>
        <taxon>Neopterygii</taxon>
        <taxon>Teleostei</taxon>
        <taxon>Protacanthopterygii</taxon>
        <taxon>Salmoniformes</taxon>
        <taxon>Salmonidae</taxon>
        <taxon>Salmoninae</taxon>
        <taxon>Salmo</taxon>
    </lineage>
</organism>
<name>A0A674EGX5_SALTR</name>
<evidence type="ECO:0000256" key="3">
    <source>
        <dbReference type="SAM" id="Coils"/>
    </source>
</evidence>
<protein>
    <submittedName>
        <fullName evidence="6">MNAT1 component of CDK activating kinase</fullName>
    </submittedName>
</protein>
<dbReference type="AlphaFoldDB" id="A0A674EGX5"/>
<dbReference type="InterPro" id="IPR004575">
    <property type="entry name" value="MAT1/Tfb3"/>
</dbReference>
<feature type="domain" description="MAT1 centre" evidence="4">
    <location>
        <begin position="53"/>
        <end position="236"/>
    </location>
</feature>
<dbReference type="GeneTree" id="ENSGT00390000002319"/>
<accession>A0A674EGX5</accession>
<evidence type="ECO:0000313" key="7">
    <source>
        <dbReference type="Proteomes" id="UP000472277"/>
    </source>
</evidence>
<feature type="domain" description="MAT1 C-terminal CAK anchor" evidence="5">
    <location>
        <begin position="245"/>
        <end position="291"/>
    </location>
</feature>
<evidence type="ECO:0000256" key="1">
    <source>
        <dbReference type="ARBA" id="ARBA00004123"/>
    </source>
</evidence>
<comment type="subcellular location">
    <subcellularLocation>
        <location evidence="1">Nucleus</location>
    </subcellularLocation>
</comment>
<keyword evidence="7" id="KW-1185">Reference proteome</keyword>